<dbReference type="Proteomes" id="UP001595882">
    <property type="component" value="Unassembled WGS sequence"/>
</dbReference>
<comment type="caution">
    <text evidence="5">The sequence shown here is derived from an EMBL/GenBank/DDBJ whole genome shotgun (WGS) entry which is preliminary data.</text>
</comment>
<proteinExistence type="inferred from homology"/>
<comment type="similarity">
    <text evidence="1">Belongs to the carbohydrate kinase PfkB family.</text>
</comment>
<dbReference type="PANTHER" id="PTHR43320:SF2">
    <property type="entry name" value="2-DEHYDRO-3-DEOXYGLUCONOKINASE_2-DEHYDRO-3-DEOXYGALACTONOKINASE"/>
    <property type="match status" value="1"/>
</dbReference>
<evidence type="ECO:0000313" key="6">
    <source>
        <dbReference type="Proteomes" id="UP001595882"/>
    </source>
</evidence>
<dbReference type="EMBL" id="JBHSDT010000004">
    <property type="protein sequence ID" value="MFC4402709.1"/>
    <property type="molecule type" value="Genomic_DNA"/>
</dbReference>
<evidence type="ECO:0000259" key="4">
    <source>
        <dbReference type="Pfam" id="PF00294"/>
    </source>
</evidence>
<evidence type="ECO:0000256" key="3">
    <source>
        <dbReference type="ARBA" id="ARBA00022777"/>
    </source>
</evidence>
<dbReference type="Pfam" id="PF00294">
    <property type="entry name" value="PfkB"/>
    <property type="match status" value="1"/>
</dbReference>
<protein>
    <submittedName>
        <fullName evidence="5">Sugar kinase</fullName>
    </submittedName>
</protein>
<dbReference type="PANTHER" id="PTHR43320">
    <property type="entry name" value="SUGAR KINASE"/>
    <property type="match status" value="1"/>
</dbReference>
<name>A0ABV8WTC9_9BACI</name>
<dbReference type="RefSeq" id="WP_390250547.1">
    <property type="nucleotide sequence ID" value="NZ_JBHSDT010000004.1"/>
</dbReference>
<evidence type="ECO:0000256" key="2">
    <source>
        <dbReference type="ARBA" id="ARBA00022679"/>
    </source>
</evidence>
<feature type="domain" description="Carbohydrate kinase PfkB" evidence="4">
    <location>
        <begin position="2"/>
        <end position="313"/>
    </location>
</feature>
<organism evidence="5 6">
    <name type="scientific">Gracilibacillus xinjiangensis</name>
    <dbReference type="NCBI Taxonomy" id="1193282"/>
    <lineage>
        <taxon>Bacteria</taxon>
        <taxon>Bacillati</taxon>
        <taxon>Bacillota</taxon>
        <taxon>Bacilli</taxon>
        <taxon>Bacillales</taxon>
        <taxon>Bacillaceae</taxon>
        <taxon>Gracilibacillus</taxon>
    </lineage>
</organism>
<dbReference type="SUPFAM" id="SSF53613">
    <property type="entry name" value="Ribokinase-like"/>
    <property type="match status" value="1"/>
</dbReference>
<keyword evidence="2" id="KW-0808">Transferase</keyword>
<dbReference type="InterPro" id="IPR011611">
    <property type="entry name" value="PfkB_dom"/>
</dbReference>
<dbReference type="InterPro" id="IPR029056">
    <property type="entry name" value="Ribokinase-like"/>
</dbReference>
<dbReference type="CDD" id="cd01166">
    <property type="entry name" value="KdgK"/>
    <property type="match status" value="1"/>
</dbReference>
<dbReference type="GO" id="GO:0016301">
    <property type="term" value="F:kinase activity"/>
    <property type="evidence" value="ECO:0007669"/>
    <property type="project" value="UniProtKB-KW"/>
</dbReference>
<reference evidence="6" key="1">
    <citation type="journal article" date="2019" name="Int. J. Syst. Evol. Microbiol.">
        <title>The Global Catalogue of Microorganisms (GCM) 10K type strain sequencing project: providing services to taxonomists for standard genome sequencing and annotation.</title>
        <authorList>
            <consortium name="The Broad Institute Genomics Platform"/>
            <consortium name="The Broad Institute Genome Sequencing Center for Infectious Disease"/>
            <person name="Wu L."/>
            <person name="Ma J."/>
        </authorList>
    </citation>
    <scope>NUCLEOTIDE SEQUENCE [LARGE SCALE GENOMIC DNA]</scope>
    <source>
        <strain evidence="6">CCUG 37865</strain>
    </source>
</reference>
<keyword evidence="3 5" id="KW-0418">Kinase</keyword>
<sequence>MKVLTFGEMLMRLTTDPTVRLQQSNHFTFYYGGAEANVAVSLANFGVDTAFISKVPDNSIGEACVKYLQSNRIDTSNLLKGGSRLGLYFVESGIGNRSSQVTYDRKFSSFSELKQEELDWDRILENVDLFHTTGITLALSKELEEVTLRAMKQAKNRGIKISFDFNFRAKLWTQQEASTAIQKVLPYVDIAFCNHLDAVYLLNIDPFEEQVSHINKLNYYYKEIQAKYPNISVFASTKRGVKSSSEHLLEGYLFADQQLLKTHTYTIDPVIDRIGGGDAYAAGVLFGLLSKWDTDKIANFATGASVLKHTIVGDGNAFSPEEVEQFLQSVNQEISR</sequence>
<evidence type="ECO:0000313" key="5">
    <source>
        <dbReference type="EMBL" id="MFC4402709.1"/>
    </source>
</evidence>
<gene>
    <name evidence="5" type="ORF">ACFOY7_06445</name>
</gene>
<evidence type="ECO:0000256" key="1">
    <source>
        <dbReference type="ARBA" id="ARBA00010688"/>
    </source>
</evidence>
<keyword evidence="6" id="KW-1185">Reference proteome</keyword>
<accession>A0ABV8WTC9</accession>
<dbReference type="Gene3D" id="3.40.1190.20">
    <property type="match status" value="1"/>
</dbReference>
<dbReference type="InterPro" id="IPR052700">
    <property type="entry name" value="Carb_kinase_PfkB-like"/>
</dbReference>